<dbReference type="PANTHER" id="PTHR42852">
    <property type="entry name" value="THIOL:DISULFIDE INTERCHANGE PROTEIN DSBE"/>
    <property type="match status" value="1"/>
</dbReference>
<dbReference type="GO" id="GO:0030313">
    <property type="term" value="C:cell envelope"/>
    <property type="evidence" value="ECO:0007669"/>
    <property type="project" value="UniProtKB-SubCell"/>
</dbReference>
<keyword evidence="2" id="KW-0201">Cytochrome c-type biogenesis</keyword>
<dbReference type="GO" id="GO:0016491">
    <property type="term" value="F:oxidoreductase activity"/>
    <property type="evidence" value="ECO:0007669"/>
    <property type="project" value="InterPro"/>
</dbReference>
<reference evidence="6 7" key="1">
    <citation type="submission" date="2018-04" db="EMBL/GenBank/DDBJ databases">
        <title>Pedobacter chongqingensis sp. nov., isolated from a rottenly hemp rope.</title>
        <authorList>
            <person name="Cai Y."/>
        </authorList>
    </citation>
    <scope>NUCLEOTIDE SEQUENCE [LARGE SCALE GENOMIC DNA]</scope>
    <source>
        <strain evidence="6 7">FJ4-8</strain>
    </source>
</reference>
<dbReference type="Proteomes" id="UP000245647">
    <property type="component" value="Unassembled WGS sequence"/>
</dbReference>
<dbReference type="PROSITE" id="PS51352">
    <property type="entry name" value="THIOREDOXIN_2"/>
    <property type="match status" value="1"/>
</dbReference>
<dbReference type="EMBL" id="QEAS01000008">
    <property type="protein sequence ID" value="PWG80642.1"/>
    <property type="molecule type" value="Genomic_DNA"/>
</dbReference>
<dbReference type="InterPro" id="IPR050553">
    <property type="entry name" value="Thioredoxin_ResA/DsbE_sf"/>
</dbReference>
<proteinExistence type="predicted"/>
<dbReference type="CDD" id="cd02966">
    <property type="entry name" value="TlpA_like_family"/>
    <property type="match status" value="1"/>
</dbReference>
<keyword evidence="3" id="KW-1015">Disulfide bond</keyword>
<protein>
    <recommendedName>
        <fullName evidence="5">Thioredoxin domain-containing protein</fullName>
    </recommendedName>
</protein>
<dbReference type="InterPro" id="IPR013740">
    <property type="entry name" value="Redoxin"/>
</dbReference>
<dbReference type="Gene3D" id="3.40.30.10">
    <property type="entry name" value="Glutaredoxin"/>
    <property type="match status" value="1"/>
</dbReference>
<evidence type="ECO:0000313" key="6">
    <source>
        <dbReference type="EMBL" id="PWG80642.1"/>
    </source>
</evidence>
<evidence type="ECO:0000256" key="4">
    <source>
        <dbReference type="ARBA" id="ARBA00023284"/>
    </source>
</evidence>
<name>A0A2U2PHB4_9SPHI</name>
<evidence type="ECO:0000256" key="3">
    <source>
        <dbReference type="ARBA" id="ARBA00023157"/>
    </source>
</evidence>
<dbReference type="PANTHER" id="PTHR42852:SF6">
    <property type="entry name" value="THIOL:DISULFIDE INTERCHANGE PROTEIN DSBE"/>
    <property type="match status" value="1"/>
</dbReference>
<keyword evidence="4" id="KW-0676">Redox-active center</keyword>
<comment type="caution">
    <text evidence="6">The sequence shown here is derived from an EMBL/GenBank/DDBJ whole genome shotgun (WGS) entry which is preliminary data.</text>
</comment>
<dbReference type="InterPro" id="IPR013766">
    <property type="entry name" value="Thioredoxin_domain"/>
</dbReference>
<evidence type="ECO:0000256" key="2">
    <source>
        <dbReference type="ARBA" id="ARBA00022748"/>
    </source>
</evidence>
<sequence length="515" mass="58820">MQSYNESLQPFLKRRKSFCLLFLVAFTIVYSVKPGKCQSRLTSGSDEEFNKIYFNAIVPVVSCQIINAPGPTPEDLTISYTIVTPFPEFHSDRTVHVDRNGRFSIELEYSFPYQQIWLTIDKYFYSAILANKGLSITFDLTKLKRKPVEFSGEGVSYRGPDAALNEWLGRSMLYTANEMDKVPEDLPLDSLYKIKGRIDHAFATENPSGFEWLSENERMSNYYSRLLHAAYISGKQPILWDAIKAHKPYLISNNGMTFVRSLYSYYVNVASKLNLNNYSVRKEVRELDSLFGEPLANLLKLQIFRDDPKDNALILKDLIAETQTQWVREVLKKRYETACKHLREVDSILKDAKPLAGNLLVGEHPESLSFGAQLSILPDMEAKDFLAKLKRAYPGKTIILDLWATWCKPCISQMAYSKELYRLSSDLPVQFVYLCSNKDSDISKWKNKIAEFRQPGIHFFTGHKLVEELMAMVNTASFPTYICLAPSGKIVPNAIKSMSATNIDDIKRLVNADEI</sequence>
<comment type="subcellular location">
    <subcellularLocation>
        <location evidence="1">Cell envelope</location>
    </subcellularLocation>
</comment>
<evidence type="ECO:0000256" key="1">
    <source>
        <dbReference type="ARBA" id="ARBA00004196"/>
    </source>
</evidence>
<evidence type="ECO:0000313" key="7">
    <source>
        <dbReference type="Proteomes" id="UP000245647"/>
    </source>
</evidence>
<organism evidence="6 7">
    <name type="scientific">Pararcticibacter amylolyticus</name>
    <dbReference type="NCBI Taxonomy" id="2173175"/>
    <lineage>
        <taxon>Bacteria</taxon>
        <taxon>Pseudomonadati</taxon>
        <taxon>Bacteroidota</taxon>
        <taxon>Sphingobacteriia</taxon>
        <taxon>Sphingobacteriales</taxon>
        <taxon>Sphingobacteriaceae</taxon>
        <taxon>Pararcticibacter</taxon>
    </lineage>
</organism>
<dbReference type="AlphaFoldDB" id="A0A2U2PHB4"/>
<dbReference type="GO" id="GO:0017004">
    <property type="term" value="P:cytochrome complex assembly"/>
    <property type="evidence" value="ECO:0007669"/>
    <property type="project" value="UniProtKB-KW"/>
</dbReference>
<dbReference type="InterPro" id="IPR036249">
    <property type="entry name" value="Thioredoxin-like_sf"/>
</dbReference>
<evidence type="ECO:0000259" key="5">
    <source>
        <dbReference type="PROSITE" id="PS51352"/>
    </source>
</evidence>
<gene>
    <name evidence="6" type="ORF">DDR33_11505</name>
</gene>
<dbReference type="Pfam" id="PF08534">
    <property type="entry name" value="Redoxin"/>
    <property type="match status" value="1"/>
</dbReference>
<feature type="domain" description="Thioredoxin" evidence="5">
    <location>
        <begin position="366"/>
        <end position="515"/>
    </location>
</feature>
<accession>A0A2U2PHB4</accession>
<keyword evidence="7" id="KW-1185">Reference proteome</keyword>
<dbReference type="SUPFAM" id="SSF52833">
    <property type="entry name" value="Thioredoxin-like"/>
    <property type="match status" value="1"/>
</dbReference>